<feature type="domain" description="Thioesterase" evidence="2">
    <location>
        <begin position="142"/>
        <end position="212"/>
    </location>
</feature>
<dbReference type="RefSeq" id="WP_253760917.1">
    <property type="nucleotide sequence ID" value="NZ_JAMZDZ010000001.1"/>
</dbReference>
<dbReference type="Proteomes" id="UP001595816">
    <property type="component" value="Unassembled WGS sequence"/>
</dbReference>
<dbReference type="Gene3D" id="3.10.129.10">
    <property type="entry name" value="Hotdog Thioesterase"/>
    <property type="match status" value="1"/>
</dbReference>
<dbReference type="InterPro" id="IPR029069">
    <property type="entry name" value="HotDog_dom_sf"/>
</dbReference>
<dbReference type="CDD" id="cd03443">
    <property type="entry name" value="PaaI_thioesterase"/>
    <property type="match status" value="1"/>
</dbReference>
<name>A0ABV8LSQ0_9ACTN</name>
<proteinExistence type="predicted"/>
<dbReference type="InterPro" id="IPR003736">
    <property type="entry name" value="PAAI_dom"/>
</dbReference>
<dbReference type="Pfam" id="PF02597">
    <property type="entry name" value="ThiS"/>
    <property type="match status" value="1"/>
</dbReference>
<dbReference type="Gene3D" id="3.10.20.30">
    <property type="match status" value="1"/>
</dbReference>
<protein>
    <submittedName>
        <fullName evidence="3">Hotdog domain-containing protein</fullName>
    </submittedName>
</protein>
<dbReference type="SUPFAM" id="SSF54285">
    <property type="entry name" value="MoaD/ThiS"/>
    <property type="match status" value="1"/>
</dbReference>
<dbReference type="InterPro" id="IPR006683">
    <property type="entry name" value="Thioestr_dom"/>
</dbReference>
<evidence type="ECO:0000259" key="2">
    <source>
        <dbReference type="Pfam" id="PF03061"/>
    </source>
</evidence>
<dbReference type="Pfam" id="PF03061">
    <property type="entry name" value="4HBT"/>
    <property type="match status" value="1"/>
</dbReference>
<sequence>MSVTVLVPSALRTEIAGAKSVAVDTTGDLGAVLAEVERRWPRLGRRLRDEQGQLRRYVNVYVDGEDCRGLAGLATPIADGAEIQVLPSVAGGAEFTAADGDKVLAANFADWVRDLGLTVEEVGADYATLRLPWSGRLAREGGALSGQALMAAADTATVMAISSAKGGFGPMTTVQLNATFQRPVVGVDVLVTARLTKLGRSMAFAQVDMVAGGVLAAQATTVYALL</sequence>
<dbReference type="SUPFAM" id="SSF54637">
    <property type="entry name" value="Thioesterase/thiol ester dehydrase-isomerase"/>
    <property type="match status" value="1"/>
</dbReference>
<dbReference type="InterPro" id="IPR003749">
    <property type="entry name" value="ThiS/MoaD-like"/>
</dbReference>
<dbReference type="PANTHER" id="PTHR38031">
    <property type="entry name" value="SULFUR CARRIER PROTEIN SLR0821-RELATED"/>
    <property type="match status" value="1"/>
</dbReference>
<comment type="caution">
    <text evidence="3">The sequence shown here is derived from an EMBL/GenBank/DDBJ whole genome shotgun (WGS) entry which is preliminary data.</text>
</comment>
<dbReference type="NCBIfam" id="TIGR00369">
    <property type="entry name" value="unchar_dom_1"/>
    <property type="match status" value="1"/>
</dbReference>
<dbReference type="InterPro" id="IPR016155">
    <property type="entry name" value="Mopterin_synth/thiamin_S_b"/>
</dbReference>
<evidence type="ECO:0000313" key="3">
    <source>
        <dbReference type="EMBL" id="MFC4133280.1"/>
    </source>
</evidence>
<evidence type="ECO:0000256" key="1">
    <source>
        <dbReference type="ARBA" id="ARBA00022801"/>
    </source>
</evidence>
<accession>A0ABV8LSQ0</accession>
<dbReference type="EMBL" id="JBHSAY010000010">
    <property type="protein sequence ID" value="MFC4133280.1"/>
    <property type="molecule type" value="Genomic_DNA"/>
</dbReference>
<evidence type="ECO:0000313" key="4">
    <source>
        <dbReference type="Proteomes" id="UP001595816"/>
    </source>
</evidence>
<keyword evidence="4" id="KW-1185">Reference proteome</keyword>
<dbReference type="PANTHER" id="PTHR38031:SF1">
    <property type="entry name" value="SULFUR CARRIER PROTEIN CYSO"/>
    <property type="match status" value="1"/>
</dbReference>
<organism evidence="3 4">
    <name type="scientific">Hamadaea flava</name>
    <dbReference type="NCBI Taxonomy" id="1742688"/>
    <lineage>
        <taxon>Bacteria</taxon>
        <taxon>Bacillati</taxon>
        <taxon>Actinomycetota</taxon>
        <taxon>Actinomycetes</taxon>
        <taxon>Micromonosporales</taxon>
        <taxon>Micromonosporaceae</taxon>
        <taxon>Hamadaea</taxon>
    </lineage>
</organism>
<keyword evidence="1" id="KW-0378">Hydrolase</keyword>
<dbReference type="InterPro" id="IPR052045">
    <property type="entry name" value="Sulfur_Carrier/Prot_Modifier"/>
</dbReference>
<reference evidence="4" key="1">
    <citation type="journal article" date="2019" name="Int. J. Syst. Evol. Microbiol.">
        <title>The Global Catalogue of Microorganisms (GCM) 10K type strain sequencing project: providing services to taxonomists for standard genome sequencing and annotation.</title>
        <authorList>
            <consortium name="The Broad Institute Genomics Platform"/>
            <consortium name="The Broad Institute Genome Sequencing Center for Infectious Disease"/>
            <person name="Wu L."/>
            <person name="Ma J."/>
        </authorList>
    </citation>
    <scope>NUCLEOTIDE SEQUENCE [LARGE SCALE GENOMIC DNA]</scope>
    <source>
        <strain evidence="4">CGMCC 4.7289</strain>
    </source>
</reference>
<dbReference type="InterPro" id="IPR012675">
    <property type="entry name" value="Beta-grasp_dom_sf"/>
</dbReference>
<gene>
    <name evidence="3" type="ORF">ACFOZ4_21945</name>
</gene>